<feature type="transmembrane region" description="Helical" evidence="1">
    <location>
        <begin position="60"/>
        <end position="81"/>
    </location>
</feature>
<evidence type="ECO:0000313" key="2">
    <source>
        <dbReference type="EMBL" id="CAH8322675.1"/>
    </source>
</evidence>
<reference evidence="2 3" key="1">
    <citation type="submission" date="2022-03" db="EMBL/GenBank/DDBJ databases">
        <authorList>
            <person name="Macdonald S."/>
            <person name="Ahmed S."/>
            <person name="Newling K."/>
        </authorList>
    </citation>
    <scope>NUCLEOTIDE SEQUENCE [LARGE SCALE GENOMIC DNA]</scope>
</reference>
<keyword evidence="1" id="KW-1133">Transmembrane helix</keyword>
<protein>
    <submittedName>
        <fullName evidence="2">Uncharacterized protein</fullName>
    </submittedName>
</protein>
<gene>
    <name evidence="2" type="ORF">ERUC_LOCUS9687</name>
</gene>
<sequence>MRRSQGKIPSLSLDQESVERLLFFAARSRTCGISSLLELLPVLTLIDYKMLKFNMMVWRMINASVLSSQILLLCHPVSLLLSD</sequence>
<keyword evidence="1" id="KW-0472">Membrane</keyword>
<dbReference type="Proteomes" id="UP001642260">
    <property type="component" value="Unassembled WGS sequence"/>
</dbReference>
<proteinExistence type="predicted"/>
<keyword evidence="3" id="KW-1185">Reference proteome</keyword>
<evidence type="ECO:0000313" key="3">
    <source>
        <dbReference type="Proteomes" id="UP001642260"/>
    </source>
</evidence>
<organism evidence="2 3">
    <name type="scientific">Eruca vesicaria subsp. sativa</name>
    <name type="common">Garden rocket</name>
    <name type="synonym">Eruca sativa</name>
    <dbReference type="NCBI Taxonomy" id="29727"/>
    <lineage>
        <taxon>Eukaryota</taxon>
        <taxon>Viridiplantae</taxon>
        <taxon>Streptophyta</taxon>
        <taxon>Embryophyta</taxon>
        <taxon>Tracheophyta</taxon>
        <taxon>Spermatophyta</taxon>
        <taxon>Magnoliopsida</taxon>
        <taxon>eudicotyledons</taxon>
        <taxon>Gunneridae</taxon>
        <taxon>Pentapetalae</taxon>
        <taxon>rosids</taxon>
        <taxon>malvids</taxon>
        <taxon>Brassicales</taxon>
        <taxon>Brassicaceae</taxon>
        <taxon>Brassiceae</taxon>
        <taxon>Eruca</taxon>
    </lineage>
</organism>
<dbReference type="AlphaFoldDB" id="A0ABC8JL75"/>
<dbReference type="EMBL" id="CAKOAT010097377">
    <property type="protein sequence ID" value="CAH8322675.1"/>
    <property type="molecule type" value="Genomic_DNA"/>
</dbReference>
<keyword evidence="1" id="KW-0812">Transmembrane</keyword>
<name>A0ABC8JL75_ERUVS</name>
<evidence type="ECO:0000256" key="1">
    <source>
        <dbReference type="SAM" id="Phobius"/>
    </source>
</evidence>
<comment type="caution">
    <text evidence="2">The sequence shown here is derived from an EMBL/GenBank/DDBJ whole genome shotgun (WGS) entry which is preliminary data.</text>
</comment>
<accession>A0ABC8JL75</accession>